<name>A0ABD0LN39_9CAEN</name>
<organism evidence="2 3">
    <name type="scientific">Batillaria attramentaria</name>
    <dbReference type="NCBI Taxonomy" id="370345"/>
    <lineage>
        <taxon>Eukaryota</taxon>
        <taxon>Metazoa</taxon>
        <taxon>Spiralia</taxon>
        <taxon>Lophotrochozoa</taxon>
        <taxon>Mollusca</taxon>
        <taxon>Gastropoda</taxon>
        <taxon>Caenogastropoda</taxon>
        <taxon>Sorbeoconcha</taxon>
        <taxon>Cerithioidea</taxon>
        <taxon>Batillariidae</taxon>
        <taxon>Batillaria</taxon>
    </lineage>
</organism>
<evidence type="ECO:0000256" key="1">
    <source>
        <dbReference type="SAM" id="MobiDB-lite"/>
    </source>
</evidence>
<dbReference type="AlphaFoldDB" id="A0ABD0LN39"/>
<evidence type="ECO:0000313" key="2">
    <source>
        <dbReference type="EMBL" id="KAK7500888.1"/>
    </source>
</evidence>
<gene>
    <name evidence="2" type="ORF">BaRGS_00007768</name>
</gene>
<comment type="caution">
    <text evidence="2">The sequence shown here is derived from an EMBL/GenBank/DDBJ whole genome shotgun (WGS) entry which is preliminary data.</text>
</comment>
<dbReference type="EMBL" id="JACVVK020000034">
    <property type="protein sequence ID" value="KAK7500888.1"/>
    <property type="molecule type" value="Genomic_DNA"/>
</dbReference>
<proteinExistence type="predicted"/>
<dbReference type="Proteomes" id="UP001519460">
    <property type="component" value="Unassembled WGS sequence"/>
</dbReference>
<sequence>MACFTETSSSYQNSSVTPRVQAVNSKPGNQRQTLKFLPGFEAGLRVSRALSKQTGGGLRTTTEERWLEVQRANISNAEPPEEVLEVQRAKTSNAEPPGEVTALGQDLLHDKFQDSYVVHVQAISEECRMELGFKELQDHIDSLDRPCNTMSVTWRHPRPQLPLLGPTNPTPLFTSHLQAECSKLDTERCPIADEEGLMTYETDFVGIQNLTVSKINGASECSSENSHLPSAEKKTHTVQVSTVTYLPWP</sequence>
<evidence type="ECO:0000313" key="3">
    <source>
        <dbReference type="Proteomes" id="UP001519460"/>
    </source>
</evidence>
<keyword evidence="3" id="KW-1185">Reference proteome</keyword>
<feature type="region of interest" description="Disordered" evidence="1">
    <location>
        <begin position="1"/>
        <end position="30"/>
    </location>
</feature>
<accession>A0ABD0LN39</accession>
<reference evidence="2 3" key="1">
    <citation type="journal article" date="2023" name="Sci. Data">
        <title>Genome assembly of the Korean intertidal mud-creeper Batillaria attramentaria.</title>
        <authorList>
            <person name="Patra A.K."/>
            <person name="Ho P.T."/>
            <person name="Jun S."/>
            <person name="Lee S.J."/>
            <person name="Kim Y."/>
            <person name="Won Y.J."/>
        </authorList>
    </citation>
    <scope>NUCLEOTIDE SEQUENCE [LARGE SCALE GENOMIC DNA]</scope>
    <source>
        <strain evidence="2">Wonlab-2016</strain>
    </source>
</reference>
<protein>
    <submittedName>
        <fullName evidence="2">Uncharacterized protein</fullName>
    </submittedName>
</protein>